<dbReference type="Pfam" id="PF13439">
    <property type="entry name" value="Glyco_transf_4"/>
    <property type="match status" value="1"/>
</dbReference>
<feature type="domain" description="Glycosyltransferase subfamily 4-like N-terminal" evidence="3">
    <location>
        <begin position="16"/>
        <end position="187"/>
    </location>
</feature>
<dbReference type="SUPFAM" id="SSF53756">
    <property type="entry name" value="UDP-Glycosyltransferase/glycogen phosphorylase"/>
    <property type="match status" value="1"/>
</dbReference>
<comment type="caution">
    <text evidence="4">The sequence shown here is derived from an EMBL/GenBank/DDBJ whole genome shotgun (WGS) entry which is preliminary data.</text>
</comment>
<reference evidence="4 5" key="1">
    <citation type="journal article" date="2015" name="Nature">
        <title>rRNA introns, odd ribosomes, and small enigmatic genomes across a large radiation of phyla.</title>
        <authorList>
            <person name="Brown C.T."/>
            <person name="Hug L.A."/>
            <person name="Thomas B.C."/>
            <person name="Sharon I."/>
            <person name="Castelle C.J."/>
            <person name="Singh A."/>
            <person name="Wilkins M.J."/>
            <person name="Williams K.H."/>
            <person name="Banfield J.F."/>
        </authorList>
    </citation>
    <scope>NUCLEOTIDE SEQUENCE [LARGE SCALE GENOMIC DNA]</scope>
</reference>
<gene>
    <name evidence="4" type="ORF">UY81_C0031G0004</name>
</gene>
<name>A0A0G1XY83_9BACT</name>
<organism evidence="4 5">
    <name type="scientific">Candidatus Giovannonibacteria bacterium GW2011_GWA2_53_7</name>
    <dbReference type="NCBI Taxonomy" id="1618650"/>
    <lineage>
        <taxon>Bacteria</taxon>
        <taxon>Candidatus Giovannoniibacteriota</taxon>
    </lineage>
</organism>
<dbReference type="Pfam" id="PF00534">
    <property type="entry name" value="Glycos_transf_1"/>
    <property type="match status" value="1"/>
</dbReference>
<dbReference type="Proteomes" id="UP000034290">
    <property type="component" value="Unassembled WGS sequence"/>
</dbReference>
<proteinExistence type="predicted"/>
<dbReference type="Gene3D" id="3.40.50.2000">
    <property type="entry name" value="Glycogen Phosphorylase B"/>
    <property type="match status" value="2"/>
</dbReference>
<evidence type="ECO:0000259" key="2">
    <source>
        <dbReference type="Pfam" id="PF00534"/>
    </source>
</evidence>
<dbReference type="PANTHER" id="PTHR46401:SF2">
    <property type="entry name" value="GLYCOSYLTRANSFERASE WBBK-RELATED"/>
    <property type="match status" value="1"/>
</dbReference>
<protein>
    <submittedName>
        <fullName evidence="4">AprM</fullName>
    </submittedName>
</protein>
<evidence type="ECO:0000256" key="1">
    <source>
        <dbReference type="ARBA" id="ARBA00022679"/>
    </source>
</evidence>
<evidence type="ECO:0000313" key="4">
    <source>
        <dbReference type="EMBL" id="KKW36103.1"/>
    </source>
</evidence>
<dbReference type="GO" id="GO:0016757">
    <property type="term" value="F:glycosyltransferase activity"/>
    <property type="evidence" value="ECO:0007669"/>
    <property type="project" value="InterPro"/>
</dbReference>
<dbReference type="CDD" id="cd03809">
    <property type="entry name" value="GT4_MtfB-like"/>
    <property type="match status" value="1"/>
</dbReference>
<evidence type="ECO:0000259" key="3">
    <source>
        <dbReference type="Pfam" id="PF13439"/>
    </source>
</evidence>
<dbReference type="AlphaFoldDB" id="A0A0G1XY83"/>
<dbReference type="InterPro" id="IPR028098">
    <property type="entry name" value="Glyco_trans_4-like_N"/>
</dbReference>
<dbReference type="EMBL" id="LCRM01000031">
    <property type="protein sequence ID" value="KKW36103.1"/>
    <property type="molecule type" value="Genomic_DNA"/>
</dbReference>
<accession>A0A0G1XY83</accession>
<dbReference type="PANTHER" id="PTHR46401">
    <property type="entry name" value="GLYCOSYLTRANSFERASE WBBK-RELATED"/>
    <property type="match status" value="1"/>
</dbReference>
<feature type="domain" description="Glycosyl transferase family 1" evidence="2">
    <location>
        <begin position="205"/>
        <end position="361"/>
    </location>
</feature>
<evidence type="ECO:0000313" key="5">
    <source>
        <dbReference type="Proteomes" id="UP000034290"/>
    </source>
</evidence>
<dbReference type="InterPro" id="IPR001296">
    <property type="entry name" value="Glyco_trans_1"/>
</dbReference>
<sequence length="397" mass="44614">MRIGVDIRHLGGGNPSGIGQYTLAILRVLVQQHPEHDFVLITSGSPYKAKLVVSHHLKNILGRKNVVHIHHSILNKLLNLQIFLTGHPSFDRLFGKQPVDVIWCPNLNFLPKSRTPIVVTFHDLSFELLPDLYSGKRRLWHRMVQPKRIAKRACLIISPSKTTASDLFELYGIDPMNIRIIPHGVDETFSEKPTPQDHGVRSRHDLPRHYLLHIGTDEPRKNRVRLVRAFEEAKRRSEFMRRLDVKLVLAGSSQIKRPAGLTPSPHRDVLSLGYLPDADRPALYRGATALVFPSLYEGFGMPILEAFASGTPVITSQNSAMLEVGGTAVVFVDPENEEDLVRAILAVVEDQTLQDHLKTQGLNRVEKASWETSAEATLKALEEALPLHQVKGQPYKH</sequence>
<keyword evidence="1" id="KW-0808">Transferase</keyword>
<dbReference type="GO" id="GO:0009103">
    <property type="term" value="P:lipopolysaccharide biosynthetic process"/>
    <property type="evidence" value="ECO:0007669"/>
    <property type="project" value="TreeGrafter"/>
</dbReference>